<dbReference type="GeneID" id="64221125"/>
<dbReference type="RefSeq" id="WP_077997706.1">
    <property type="nucleotide sequence ID" value="NZ_CP019657.1"/>
</dbReference>
<evidence type="ECO:0000313" key="1">
    <source>
        <dbReference type="EMBL" id="AVF28972.1"/>
    </source>
</evidence>
<protein>
    <submittedName>
        <fullName evidence="1">Uncharacterized protein</fullName>
    </submittedName>
</protein>
<organism evidence="1 2">
    <name type="scientific">Paenibacillus larvae subsp. larvae</name>
    <dbReference type="NCBI Taxonomy" id="147375"/>
    <lineage>
        <taxon>Bacteria</taxon>
        <taxon>Bacillati</taxon>
        <taxon>Bacillota</taxon>
        <taxon>Bacilli</taxon>
        <taxon>Bacillales</taxon>
        <taxon>Paenibacillaceae</taxon>
        <taxon>Paenibacillus</taxon>
    </lineage>
</organism>
<dbReference type="AlphaFoldDB" id="A0A2L1UK93"/>
<name>A0A2L1UK93_9BACL</name>
<sequence>MGSSNGNKEIWKISLSRYLTEWDDASIEKYRQTILDLFKEGLFTLEDPEVHPEVRGLIRDILCRYRVKELEERRRNEQIDNIICSIEEVQLGDRIFSILYGCGRVKRKNKKSLLLELDSGLRVRVNGGLYWKKPY</sequence>
<keyword evidence="1" id="KW-0614">Plasmid</keyword>
<gene>
    <name evidence="1" type="ORF">ERICIII_04971</name>
</gene>
<geneLocation type="plasmid" evidence="1">
    <name>unnamed2</name>
</geneLocation>
<dbReference type="EMBL" id="CP019657">
    <property type="protein sequence ID" value="AVF28972.1"/>
    <property type="molecule type" value="Genomic_DNA"/>
</dbReference>
<evidence type="ECO:0000313" key="2">
    <source>
        <dbReference type="Proteomes" id="UP000239833"/>
    </source>
</evidence>
<dbReference type="Proteomes" id="UP000239833">
    <property type="component" value="Plasmid unnamed2"/>
</dbReference>
<reference evidence="2" key="1">
    <citation type="submission" date="2017-02" db="EMBL/GenBank/DDBJ databases">
        <title>Delineation of Paenibacillus larvae strains originating from foulbrood outbreaks.</title>
        <authorList>
            <person name="Beims H."/>
            <person name="Bunk B."/>
            <person name="Sproeer C."/>
            <person name="Mohr K.I."/>
            <person name="Pradella S."/>
            <person name="Guenther G."/>
            <person name="Rohde M."/>
            <person name="von der Ohe W."/>
            <person name="Steinert M."/>
        </authorList>
    </citation>
    <scope>NUCLEOTIDE SEQUENCE [LARGE SCALE GENOMIC DNA]</scope>
    <source>
        <strain evidence="2">Eric_III</strain>
        <plasmid evidence="2">Plasmid unnamed2</plasmid>
    </source>
</reference>
<accession>A0A2L1UK93</accession>
<proteinExistence type="predicted"/>